<dbReference type="CDD" id="cd00198">
    <property type="entry name" value="vWFA"/>
    <property type="match status" value="1"/>
</dbReference>
<gene>
    <name evidence="3" type="ORF">AABB31_08660</name>
</gene>
<feature type="chain" id="PRO_5042812192" evidence="1">
    <location>
        <begin position="19"/>
        <end position="631"/>
    </location>
</feature>
<dbReference type="SMART" id="SM00327">
    <property type="entry name" value="VWA"/>
    <property type="match status" value="1"/>
</dbReference>
<dbReference type="AlphaFoldDB" id="A0AAN0MC22"/>
<dbReference type="InterPro" id="IPR036465">
    <property type="entry name" value="vWFA_dom_sf"/>
</dbReference>
<reference evidence="4" key="1">
    <citation type="submission" date="2024-04" db="EMBL/GenBank/DDBJ databases">
        <title>Phylogenomic analyses of a clade within the roseobacter group suggest taxonomic reassignments of species of the genera Aestuariivita, Citreicella, Loktanella, Nautella, Pelagibaca, Ruegeria, Thalassobius, Thiobacimonas and Tropicibacter, and the proposal o.</title>
        <authorList>
            <person name="Jeon C.O."/>
        </authorList>
    </citation>
    <scope>NUCLEOTIDE SEQUENCE [LARGE SCALE GENOMIC DNA]</scope>
    <source>
        <strain evidence="4">SS1-5</strain>
    </source>
</reference>
<name>A0AAN0MC22_9RHOB</name>
<protein>
    <submittedName>
        <fullName evidence="3">VWA domain-containing protein</fullName>
    </submittedName>
</protein>
<evidence type="ECO:0000259" key="2">
    <source>
        <dbReference type="PROSITE" id="PS50234"/>
    </source>
</evidence>
<dbReference type="Pfam" id="PF00092">
    <property type="entry name" value="VWA"/>
    <property type="match status" value="1"/>
</dbReference>
<dbReference type="InterPro" id="IPR002035">
    <property type="entry name" value="VWF_A"/>
</dbReference>
<proteinExistence type="predicted"/>
<reference evidence="3 4" key="2">
    <citation type="submission" date="2024-08" db="EMBL/GenBank/DDBJ databases">
        <title>Phylogenomic analyses of a clade within the roseobacter group suggest taxonomic reassignments of species of the genera Aestuariivita, Citreicella, Loktanella, Nautella, Pelagibaca, Ruegeria, Thalassobius, Thiobacimonas and Tropicibacter, and the proposal o.</title>
        <authorList>
            <person name="Jeon C.O."/>
        </authorList>
    </citation>
    <scope>NUCLEOTIDE SEQUENCE [LARGE SCALE GENOMIC DNA]</scope>
    <source>
        <strain evidence="3 4">SS1-5</strain>
    </source>
</reference>
<evidence type="ECO:0000313" key="4">
    <source>
        <dbReference type="Proteomes" id="UP001470809"/>
    </source>
</evidence>
<evidence type="ECO:0000256" key="1">
    <source>
        <dbReference type="SAM" id="SignalP"/>
    </source>
</evidence>
<dbReference type="EMBL" id="CP151767">
    <property type="protein sequence ID" value="WZU68916.1"/>
    <property type="molecule type" value="Genomic_DNA"/>
</dbReference>
<dbReference type="Proteomes" id="UP001470809">
    <property type="component" value="Chromosome"/>
</dbReference>
<accession>A0AAN0MC22</accession>
<dbReference type="Gene3D" id="3.40.50.410">
    <property type="entry name" value="von Willebrand factor, type A domain"/>
    <property type="match status" value="1"/>
</dbReference>
<dbReference type="SUPFAM" id="SSF53300">
    <property type="entry name" value="vWA-like"/>
    <property type="match status" value="1"/>
</dbReference>
<evidence type="ECO:0000313" key="3">
    <source>
        <dbReference type="EMBL" id="WZU68916.1"/>
    </source>
</evidence>
<dbReference type="KEGG" id="yrh:AABB31_08660"/>
<keyword evidence="4" id="KW-1185">Reference proteome</keyword>
<dbReference type="RefSeq" id="WP_342078209.1">
    <property type="nucleotide sequence ID" value="NZ_CP151767.2"/>
</dbReference>
<dbReference type="PROSITE" id="PS50234">
    <property type="entry name" value="VWFA"/>
    <property type="match status" value="1"/>
</dbReference>
<keyword evidence="1" id="KW-0732">Signal</keyword>
<feature type="domain" description="VWFA" evidence="2">
    <location>
        <begin position="209"/>
        <end position="423"/>
    </location>
</feature>
<feature type="signal peptide" evidence="1">
    <location>
        <begin position="1"/>
        <end position="18"/>
    </location>
</feature>
<sequence>MAAIVAAGLAFAAPFAEAAPLLVDGKQTVYQRVLTRPDVSLYDAQDGAVQSQFTPFEPLYVFERTAAWLQVGRSASGEPMGWVKVEDVVDWNQNIVAAFTNPANRTRQIMFDTLDDLYWLMNHEAVIDLHPQLVTEIDAGSVRDGRGIVGVEPPEFIDIQGNFYIMPILDFTEDLHPLSAERNLMMEVATIPLEESDGGAGLADPFDVGVVFVIDTTASMDVHFPVVQAQVQDLVNRIAGSDVGSRVNFGIVAFRDDTSGDYDALEYRVREVLPLERRADQTIVVDTLGGLEDAGISSPGVSEDSFSAVSYALQDVDWSGGGRPFGGKYIVLITDAAPKLPGQSGGTNARDTYDFTAQDLQATAEALGTGIIAIHLKTATAGEANHQLAETQYDILTSFGGTSHYSGIEGGSADALAAETDRIVTFVKDEVLRADGATPEQSDDDTGTALLELGNELRLRYLGQQRGTAAPDIVRSWVSQLGVDDPRREAMSFRLLVTRNELATMADLLDEFYNIGNTFQDDTDIEDFHTNIREAIVRLAQNPERVINPSAERSGDALEFLSDLPYRSQLLRMSADFWIENPGQRRVILDGLNSKKRSYQRWLTTPDVWVPLYEGAPDSEWVTALPIEFLP</sequence>
<organism evidence="3 4">
    <name type="scientific">Yoonia rhodophyticola</name>
    <dbReference type="NCBI Taxonomy" id="3137370"/>
    <lineage>
        <taxon>Bacteria</taxon>
        <taxon>Pseudomonadati</taxon>
        <taxon>Pseudomonadota</taxon>
        <taxon>Alphaproteobacteria</taxon>
        <taxon>Rhodobacterales</taxon>
        <taxon>Paracoccaceae</taxon>
        <taxon>Yoonia</taxon>
    </lineage>
</organism>